<feature type="transmembrane region" description="Helical" evidence="2">
    <location>
        <begin position="209"/>
        <end position="233"/>
    </location>
</feature>
<feature type="region of interest" description="Disordered" evidence="1">
    <location>
        <begin position="106"/>
        <end position="126"/>
    </location>
</feature>
<feature type="transmembrane region" description="Helical" evidence="2">
    <location>
        <begin position="253"/>
        <end position="281"/>
    </location>
</feature>
<dbReference type="EMBL" id="FMWP01000094">
    <property type="protein sequence ID" value="SCZ98007.1"/>
    <property type="molecule type" value="Genomic_DNA"/>
</dbReference>
<keyword evidence="2" id="KW-0472">Membrane</keyword>
<keyword evidence="4" id="KW-1185">Reference proteome</keyword>
<dbReference type="Proteomes" id="UP000249723">
    <property type="component" value="Unassembled WGS sequence"/>
</dbReference>
<protein>
    <submittedName>
        <fullName evidence="3">BZ3500_MvSof-1268-A1-R1_Chr3-3g06515 protein</fullName>
    </submittedName>
</protein>
<organism evidence="3 4">
    <name type="scientific">Microbotryum saponariae</name>
    <dbReference type="NCBI Taxonomy" id="289078"/>
    <lineage>
        <taxon>Eukaryota</taxon>
        <taxon>Fungi</taxon>
        <taxon>Dikarya</taxon>
        <taxon>Basidiomycota</taxon>
        <taxon>Pucciniomycotina</taxon>
        <taxon>Microbotryomycetes</taxon>
        <taxon>Microbotryales</taxon>
        <taxon>Microbotryaceae</taxon>
        <taxon>Microbotryum</taxon>
    </lineage>
</organism>
<keyword evidence="2" id="KW-1133">Transmembrane helix</keyword>
<feature type="region of interest" description="Disordered" evidence="1">
    <location>
        <begin position="35"/>
        <end position="90"/>
    </location>
</feature>
<proteinExistence type="predicted"/>
<accession>A0A2X0NAM7</accession>
<reference evidence="4" key="1">
    <citation type="submission" date="2016-10" db="EMBL/GenBank/DDBJ databases">
        <authorList>
            <person name="Jeantristanb JTB J.-T."/>
            <person name="Ricardo R."/>
        </authorList>
    </citation>
    <scope>NUCLEOTIDE SEQUENCE [LARGE SCALE GENOMIC DNA]</scope>
</reference>
<keyword evidence="2" id="KW-0812">Transmembrane</keyword>
<feature type="compositionally biased region" description="Polar residues" evidence="1">
    <location>
        <begin position="106"/>
        <end position="115"/>
    </location>
</feature>
<name>A0A2X0NAM7_9BASI</name>
<gene>
    <name evidence="3" type="ORF">BZ3500_MVSOF-1268-A1-R1_CHR3-3G06515</name>
</gene>
<evidence type="ECO:0000313" key="3">
    <source>
        <dbReference type="EMBL" id="SCZ98007.1"/>
    </source>
</evidence>
<dbReference type="AlphaFoldDB" id="A0A2X0NAM7"/>
<sequence>MRRQLSEDSIRLDQGRLGLVWYCLEPKTLKRRISRGQTSLFREQNKGPAQNINATSPTALTPQPSPTSRILLSSQGLPSQSEHAMPRKRSLHHASAHTVIHMASATSDQTATDLSAGTKDGRQDQTPNRIRALAPGMLRQVEIILMISIIMIIAFGGPEYLYYHLYDRPRACIIQVGFGVWVFVWVVCAVIYPRNFARLEGAPDTLKDWVVAIALLGCAVSAIVVAVTSWLGLSQIDKLNGLPETKLAATMKPIYIAASVLQLFTVGTALVFLISVVVALLRQSATKFIIYTTCFFVRPGQLYAELRMRYFDLGPTPEAASTQQR</sequence>
<evidence type="ECO:0000256" key="2">
    <source>
        <dbReference type="SAM" id="Phobius"/>
    </source>
</evidence>
<feature type="compositionally biased region" description="Polar residues" evidence="1">
    <location>
        <begin position="35"/>
        <end position="82"/>
    </location>
</feature>
<evidence type="ECO:0000256" key="1">
    <source>
        <dbReference type="SAM" id="MobiDB-lite"/>
    </source>
</evidence>
<evidence type="ECO:0000313" key="4">
    <source>
        <dbReference type="Proteomes" id="UP000249723"/>
    </source>
</evidence>
<feature type="transmembrane region" description="Helical" evidence="2">
    <location>
        <begin position="141"/>
        <end position="161"/>
    </location>
</feature>
<feature type="transmembrane region" description="Helical" evidence="2">
    <location>
        <begin position="173"/>
        <end position="197"/>
    </location>
</feature>